<keyword evidence="5" id="KW-1185">Reference proteome</keyword>
<dbReference type="InterPro" id="IPR009057">
    <property type="entry name" value="Homeodomain-like_sf"/>
</dbReference>
<keyword evidence="1 2" id="KW-0238">DNA-binding</keyword>
<dbReference type="InterPro" id="IPR001647">
    <property type="entry name" value="HTH_TetR"/>
</dbReference>
<dbReference type="RefSeq" id="WP_191814560.1">
    <property type="nucleotide sequence ID" value="NZ_JACSPV010000033.1"/>
</dbReference>
<dbReference type="Pfam" id="PF00440">
    <property type="entry name" value="TetR_N"/>
    <property type="match status" value="1"/>
</dbReference>
<comment type="caution">
    <text evidence="4">The sequence shown here is derived from an EMBL/GenBank/DDBJ whole genome shotgun (WGS) entry which is preliminary data.</text>
</comment>
<gene>
    <name evidence="4" type="ORF">H9631_16030</name>
</gene>
<dbReference type="SUPFAM" id="SSF46689">
    <property type="entry name" value="Homeodomain-like"/>
    <property type="match status" value="1"/>
</dbReference>
<dbReference type="EMBL" id="JACSPV010000033">
    <property type="protein sequence ID" value="MBD8006588.1"/>
    <property type="molecule type" value="Genomic_DNA"/>
</dbReference>
<dbReference type="PROSITE" id="PS50977">
    <property type="entry name" value="HTH_TETR_2"/>
    <property type="match status" value="1"/>
</dbReference>
<organism evidence="4 5">
    <name type="scientific">Bacillus norwichensis</name>
    <dbReference type="NCBI Taxonomy" id="2762217"/>
    <lineage>
        <taxon>Bacteria</taxon>
        <taxon>Bacillati</taxon>
        <taxon>Bacillota</taxon>
        <taxon>Bacilli</taxon>
        <taxon>Bacillales</taxon>
        <taxon>Bacillaceae</taxon>
        <taxon>Bacillus</taxon>
    </lineage>
</organism>
<evidence type="ECO:0000256" key="1">
    <source>
        <dbReference type="ARBA" id="ARBA00023125"/>
    </source>
</evidence>
<proteinExistence type="predicted"/>
<evidence type="ECO:0000313" key="5">
    <source>
        <dbReference type="Proteomes" id="UP000648182"/>
    </source>
</evidence>
<reference evidence="4 5" key="1">
    <citation type="submission" date="2020-08" db="EMBL/GenBank/DDBJ databases">
        <title>A Genomic Blueprint of the Chicken Gut Microbiome.</title>
        <authorList>
            <person name="Gilroy R."/>
            <person name="Ravi A."/>
            <person name="Getino M."/>
            <person name="Pursley I."/>
            <person name="Horton D.L."/>
            <person name="Alikhan N.-F."/>
            <person name="Baker D."/>
            <person name="Gharbi K."/>
            <person name="Hall N."/>
            <person name="Watson M."/>
            <person name="Adriaenssens E.M."/>
            <person name="Foster-Nyarko E."/>
            <person name="Jarju S."/>
            <person name="Secka A."/>
            <person name="Antonio M."/>
            <person name="Oren A."/>
            <person name="Chaudhuri R."/>
            <person name="La Ragione R.M."/>
            <person name="Hildebrand F."/>
            <person name="Pallen M.J."/>
        </authorList>
    </citation>
    <scope>NUCLEOTIDE SEQUENCE [LARGE SCALE GENOMIC DNA]</scope>
    <source>
        <strain evidence="4 5">Sa1BUA2</strain>
    </source>
</reference>
<protein>
    <submittedName>
        <fullName evidence="4">TetR family transcriptional regulator</fullName>
    </submittedName>
</protein>
<accession>A0ABR8VPC7</accession>
<dbReference type="Proteomes" id="UP000648182">
    <property type="component" value="Unassembled WGS sequence"/>
</dbReference>
<evidence type="ECO:0000256" key="2">
    <source>
        <dbReference type="PROSITE-ProRule" id="PRU00335"/>
    </source>
</evidence>
<sequence>MPKLTFYNLPDEKRQTLIQAIQAEFSRVPLFDASISNIVKAAGIPRGSFYQYFEDKDDAFFFLLTELSEKEKYNFISILTEREGDLFETAFDFYKRMLEEEEHFYFLKNAFLNMTQKIESSFARMISDSNKHGENFKATAALIDRSKLNISSEKELFHVLQIITTITFRNLVETFAHDLSHQDSLENLKLEMNLIKRGLVCETINIQSIRID</sequence>
<name>A0ABR8VPC7_9BACI</name>
<evidence type="ECO:0000313" key="4">
    <source>
        <dbReference type="EMBL" id="MBD8006588.1"/>
    </source>
</evidence>
<dbReference type="Gene3D" id="1.10.357.10">
    <property type="entry name" value="Tetracycline Repressor, domain 2"/>
    <property type="match status" value="1"/>
</dbReference>
<feature type="DNA-binding region" description="H-T-H motif" evidence="2">
    <location>
        <begin position="34"/>
        <end position="53"/>
    </location>
</feature>
<feature type="domain" description="HTH tetR-type" evidence="3">
    <location>
        <begin position="11"/>
        <end position="71"/>
    </location>
</feature>
<evidence type="ECO:0000259" key="3">
    <source>
        <dbReference type="PROSITE" id="PS50977"/>
    </source>
</evidence>
<dbReference type="Pfam" id="PF17924">
    <property type="entry name" value="TetR_C_19"/>
    <property type="match status" value="1"/>
</dbReference>